<reference evidence="2" key="1">
    <citation type="submission" date="2018-05" db="EMBL/GenBank/DDBJ databases">
        <authorList>
            <person name="Lanie J.A."/>
            <person name="Ng W.-L."/>
            <person name="Kazmierczak K.M."/>
            <person name="Andrzejewski T.M."/>
            <person name="Davidsen T.M."/>
            <person name="Wayne K.J."/>
            <person name="Tettelin H."/>
            <person name="Glass J.I."/>
            <person name="Rusch D."/>
            <person name="Podicherti R."/>
            <person name="Tsui H.-C.T."/>
            <person name="Winkler M.E."/>
        </authorList>
    </citation>
    <scope>NUCLEOTIDE SEQUENCE</scope>
</reference>
<dbReference type="InterPro" id="IPR016040">
    <property type="entry name" value="NAD(P)-bd_dom"/>
</dbReference>
<accession>A0A382F2Q9</accession>
<protein>
    <recommendedName>
        <fullName evidence="1">NAD(P)-binding domain-containing protein</fullName>
    </recommendedName>
</protein>
<evidence type="ECO:0000313" key="2">
    <source>
        <dbReference type="EMBL" id="SVB56965.1"/>
    </source>
</evidence>
<feature type="non-terminal residue" evidence="2">
    <location>
        <position position="1"/>
    </location>
</feature>
<name>A0A382F2Q9_9ZZZZ</name>
<sequence>VRKQYLTGLVIFVLFPFSPIIPFAESNDSILVFGGTGRIGSEIVKVLESQGNKISIFVRPSSDRKRLEGLNISYLIGNVLSEKDVARAFENQKFDAVISSLAKVGQEPNPHAIGGRHLTKWAKKNGVKHFILISSLGAGPEPVFTKYKEILQAKGEAETALTSSGIDYTIIRTGIILYEEEPATGNAKLIHDQNVIGTITRKDLAQLTAACVFDHQCINQVYNAVDCSLNCQVE</sequence>
<dbReference type="Pfam" id="PF13460">
    <property type="entry name" value="NAD_binding_10"/>
    <property type="match status" value="1"/>
</dbReference>
<gene>
    <name evidence="2" type="ORF">METZ01_LOCUS209819</name>
</gene>
<dbReference type="Gene3D" id="3.40.50.720">
    <property type="entry name" value="NAD(P)-binding Rossmann-like Domain"/>
    <property type="match status" value="1"/>
</dbReference>
<dbReference type="InterPro" id="IPR036291">
    <property type="entry name" value="NAD(P)-bd_dom_sf"/>
</dbReference>
<feature type="domain" description="NAD(P)-binding" evidence="1">
    <location>
        <begin position="34"/>
        <end position="214"/>
    </location>
</feature>
<dbReference type="PANTHER" id="PTHR15020:SF45">
    <property type="entry name" value="NAD(P)-BINDING DOMAIN-CONTAINING PROTEIN"/>
    <property type="match status" value="1"/>
</dbReference>
<dbReference type="PANTHER" id="PTHR15020">
    <property type="entry name" value="FLAVIN REDUCTASE-RELATED"/>
    <property type="match status" value="1"/>
</dbReference>
<proteinExistence type="predicted"/>
<dbReference type="SUPFAM" id="SSF51735">
    <property type="entry name" value="NAD(P)-binding Rossmann-fold domains"/>
    <property type="match status" value="1"/>
</dbReference>
<evidence type="ECO:0000259" key="1">
    <source>
        <dbReference type="Pfam" id="PF13460"/>
    </source>
</evidence>
<dbReference type="EMBL" id="UINC01047557">
    <property type="protein sequence ID" value="SVB56965.1"/>
    <property type="molecule type" value="Genomic_DNA"/>
</dbReference>
<dbReference type="AlphaFoldDB" id="A0A382F2Q9"/>
<organism evidence="2">
    <name type="scientific">marine metagenome</name>
    <dbReference type="NCBI Taxonomy" id="408172"/>
    <lineage>
        <taxon>unclassified sequences</taxon>
        <taxon>metagenomes</taxon>
        <taxon>ecological metagenomes</taxon>
    </lineage>
</organism>